<gene>
    <name evidence="7" type="ORF">LSG31_11240</name>
</gene>
<dbReference type="PROSITE" id="PS51910">
    <property type="entry name" value="GH18_2"/>
    <property type="match status" value="1"/>
</dbReference>
<dbReference type="InterPro" id="IPR029070">
    <property type="entry name" value="Chitinase_insertion_sf"/>
</dbReference>
<name>A0ABY4CQR5_9BACL</name>
<dbReference type="SUPFAM" id="SSF51445">
    <property type="entry name" value="(Trans)glycosidases"/>
    <property type="match status" value="1"/>
</dbReference>
<dbReference type="PANTHER" id="PTHR46066:SF2">
    <property type="entry name" value="CHITINASE DOMAIN-CONTAINING PROTEIN 1"/>
    <property type="match status" value="1"/>
</dbReference>
<sequence length="561" mass="61491">MLKVNRTFRTLGMMAMSLVIGVSVSSCISRDTHANADTTQAILAPFQDIGQSYAKSQISDLYNKQILSGVGNGLFEPARPVTRAEFLTMLDRLLHIQPVQASIPAFSDVSPDSWEYPWVQAGINLQLAYGVDSHTFAPNSPVTREEAAAMLARAIQPLAGNLQSATGAGPAPFADMNLVHSFASTYVQQMQAWGIIHGDEQNDFRPMDPLTREEVAVMFENVLQKLPALQSNTSAAAATATNGNGTSASLIQLGWQYNQSTADFEASVQASNTINTLAPRWFYLGKNGQIQVSGTLDSSLVTWAHQNGKHVWALVGNRFDMDTTRQVLSQENQRQQLIQQLAGYAKQYNLDGINIDFENLDPNHASDFSTFIQELASVLHRQNVLLSVDIPPDSGTDWSQPFNDQALGQSADYLVMMGYDEHWANDPTAGSVSSLPWLDKGLTTLLVHVPAQKVIVGLPFYTRGWYQTNGQSSSTEYSIAQEENVVKQANASLIWNDSLGQYVTQFATGGTSQTVWVEDSRSLSLKAHLALTKGIAGFAYWYMGGETADVWTSLSNVFRLK</sequence>
<dbReference type="InterPro" id="IPR017853">
    <property type="entry name" value="GH"/>
</dbReference>
<dbReference type="PROSITE" id="PS01095">
    <property type="entry name" value="GH18_1"/>
    <property type="match status" value="1"/>
</dbReference>
<evidence type="ECO:0000313" key="8">
    <source>
        <dbReference type="Proteomes" id="UP000830167"/>
    </source>
</evidence>
<feature type="domain" description="SLH" evidence="5">
    <location>
        <begin position="41"/>
        <end position="101"/>
    </location>
</feature>
<accession>A0ABY4CQR5</accession>
<evidence type="ECO:0000256" key="3">
    <source>
        <dbReference type="RuleBase" id="RU000489"/>
    </source>
</evidence>
<evidence type="ECO:0000256" key="4">
    <source>
        <dbReference type="RuleBase" id="RU004453"/>
    </source>
</evidence>
<protein>
    <submittedName>
        <fullName evidence="7">Glycosyl hydrolase family 18 protein</fullName>
    </submittedName>
</protein>
<dbReference type="GO" id="GO:0016787">
    <property type="term" value="F:hydrolase activity"/>
    <property type="evidence" value="ECO:0007669"/>
    <property type="project" value="UniProtKB-KW"/>
</dbReference>
<dbReference type="PROSITE" id="PS51257">
    <property type="entry name" value="PROKAR_LIPOPROTEIN"/>
    <property type="match status" value="1"/>
</dbReference>
<evidence type="ECO:0000256" key="2">
    <source>
        <dbReference type="ARBA" id="ARBA00023295"/>
    </source>
</evidence>
<keyword evidence="1 3" id="KW-0378">Hydrolase</keyword>
<keyword evidence="8" id="KW-1185">Reference proteome</keyword>
<dbReference type="InterPro" id="IPR001579">
    <property type="entry name" value="Glyco_hydro_18_chit_AS"/>
</dbReference>
<evidence type="ECO:0000313" key="7">
    <source>
        <dbReference type="EMBL" id="UOF92837.1"/>
    </source>
</evidence>
<comment type="similarity">
    <text evidence="4">Belongs to the glycosyl hydrolase 18 family.</text>
</comment>
<reference evidence="7" key="1">
    <citation type="submission" date="2021-12" db="EMBL/GenBank/DDBJ databases">
        <title>Alicyclobacillaceae gen. nov., sp. nov., isolated from chalcocite enrichment system.</title>
        <authorList>
            <person name="Jiang Z."/>
        </authorList>
    </citation>
    <scope>NUCLEOTIDE SEQUENCE</scope>
    <source>
        <strain evidence="7">MYW30-H2</strain>
    </source>
</reference>
<organism evidence="7 8">
    <name type="scientific">Fodinisporobacter ferrooxydans</name>
    <dbReference type="NCBI Taxonomy" id="2901836"/>
    <lineage>
        <taxon>Bacteria</taxon>
        <taxon>Bacillati</taxon>
        <taxon>Bacillota</taxon>
        <taxon>Bacilli</taxon>
        <taxon>Bacillales</taxon>
        <taxon>Alicyclobacillaceae</taxon>
        <taxon>Fodinisporobacter</taxon>
    </lineage>
</organism>
<dbReference type="PROSITE" id="PS51272">
    <property type="entry name" value="SLH"/>
    <property type="match status" value="3"/>
</dbReference>
<dbReference type="Pfam" id="PF00395">
    <property type="entry name" value="SLH"/>
    <property type="match status" value="3"/>
</dbReference>
<dbReference type="RefSeq" id="WP_347439491.1">
    <property type="nucleotide sequence ID" value="NZ_CP089291.1"/>
</dbReference>
<dbReference type="Proteomes" id="UP000830167">
    <property type="component" value="Chromosome"/>
</dbReference>
<evidence type="ECO:0000259" key="5">
    <source>
        <dbReference type="PROSITE" id="PS51272"/>
    </source>
</evidence>
<feature type="domain" description="SLH" evidence="5">
    <location>
        <begin position="170"/>
        <end position="233"/>
    </location>
</feature>
<feature type="domain" description="SLH" evidence="5">
    <location>
        <begin position="102"/>
        <end position="165"/>
    </location>
</feature>
<dbReference type="Pfam" id="PF00704">
    <property type="entry name" value="Glyco_hydro_18"/>
    <property type="match status" value="1"/>
</dbReference>
<dbReference type="InterPro" id="IPR011583">
    <property type="entry name" value="Chitinase_II/V-like_cat"/>
</dbReference>
<proteinExistence type="inferred from homology"/>
<dbReference type="InterPro" id="IPR001119">
    <property type="entry name" value="SLH_dom"/>
</dbReference>
<dbReference type="Gene3D" id="3.20.20.80">
    <property type="entry name" value="Glycosidases"/>
    <property type="match status" value="1"/>
</dbReference>
<dbReference type="EMBL" id="CP089291">
    <property type="protein sequence ID" value="UOF92837.1"/>
    <property type="molecule type" value="Genomic_DNA"/>
</dbReference>
<dbReference type="SMART" id="SM00636">
    <property type="entry name" value="Glyco_18"/>
    <property type="match status" value="1"/>
</dbReference>
<keyword evidence="2 3" id="KW-0326">Glycosidase</keyword>
<dbReference type="PANTHER" id="PTHR46066">
    <property type="entry name" value="CHITINASE DOMAIN-CONTAINING PROTEIN 1 FAMILY MEMBER"/>
    <property type="match status" value="1"/>
</dbReference>
<dbReference type="Gene3D" id="3.10.50.10">
    <property type="match status" value="1"/>
</dbReference>
<evidence type="ECO:0000259" key="6">
    <source>
        <dbReference type="PROSITE" id="PS51910"/>
    </source>
</evidence>
<dbReference type="InterPro" id="IPR001223">
    <property type="entry name" value="Glyco_hydro18_cat"/>
</dbReference>
<evidence type="ECO:0000256" key="1">
    <source>
        <dbReference type="ARBA" id="ARBA00022801"/>
    </source>
</evidence>
<feature type="domain" description="GH18" evidence="6">
    <location>
        <begin position="251"/>
        <end position="561"/>
    </location>
</feature>